<feature type="domain" description="Glycosyl transferase family 51" evidence="13">
    <location>
        <begin position="80"/>
        <end position="246"/>
    </location>
</feature>
<organism evidence="15 16">
    <name type="scientific">Thalassolituus maritimus</name>
    <dbReference type="NCBI Taxonomy" id="484498"/>
    <lineage>
        <taxon>Bacteria</taxon>
        <taxon>Pseudomonadati</taxon>
        <taxon>Pseudomonadota</taxon>
        <taxon>Gammaproteobacteria</taxon>
        <taxon>Oceanospirillales</taxon>
        <taxon>Oceanospirillaceae</taxon>
        <taxon>Thalassolituus</taxon>
    </lineage>
</organism>
<dbReference type="SUPFAM" id="SSF56601">
    <property type="entry name" value="beta-lactamase/transpeptidase-like"/>
    <property type="match status" value="1"/>
</dbReference>
<keyword evidence="6" id="KW-0328">Glycosyltransferase</keyword>
<proteinExistence type="inferred from homology"/>
<dbReference type="Pfam" id="PF06832">
    <property type="entry name" value="BiPBP_C"/>
    <property type="match status" value="1"/>
</dbReference>
<dbReference type="AlphaFoldDB" id="A0A1N7MXS1"/>
<evidence type="ECO:0000256" key="9">
    <source>
        <dbReference type="ARBA" id="ARBA00023268"/>
    </source>
</evidence>
<dbReference type="UniPathway" id="UPA00219"/>
<dbReference type="GO" id="GO:0004180">
    <property type="term" value="F:carboxypeptidase activity"/>
    <property type="evidence" value="ECO:0007669"/>
    <property type="project" value="UniProtKB-KW"/>
</dbReference>
<keyword evidence="7" id="KW-0808">Transferase</keyword>
<dbReference type="GO" id="GO:0030288">
    <property type="term" value="C:outer membrane-bounded periplasmic space"/>
    <property type="evidence" value="ECO:0007669"/>
    <property type="project" value="TreeGrafter"/>
</dbReference>
<dbReference type="Gene3D" id="3.40.710.10">
    <property type="entry name" value="DD-peptidase/beta-lactamase superfamily"/>
    <property type="match status" value="1"/>
</dbReference>
<evidence type="ECO:0000256" key="1">
    <source>
        <dbReference type="ARBA" id="ARBA00004752"/>
    </source>
</evidence>
<accession>A0A1N7MXS1</accession>
<evidence type="ECO:0000256" key="10">
    <source>
        <dbReference type="ARBA" id="ARBA00044770"/>
    </source>
</evidence>
<evidence type="ECO:0000313" key="16">
    <source>
        <dbReference type="Proteomes" id="UP000185639"/>
    </source>
</evidence>
<dbReference type="Pfam" id="PF00905">
    <property type="entry name" value="Transpeptidase"/>
    <property type="match status" value="1"/>
</dbReference>
<evidence type="ECO:0000256" key="3">
    <source>
        <dbReference type="ARBA" id="ARBA00007739"/>
    </source>
</evidence>
<dbReference type="PANTHER" id="PTHR32282:SF15">
    <property type="entry name" value="PENICILLIN-BINDING PROTEIN 1C"/>
    <property type="match status" value="1"/>
</dbReference>
<dbReference type="STRING" id="484498.SAMN05421686_10651"/>
<dbReference type="InterPro" id="IPR001264">
    <property type="entry name" value="Glyco_trans_51"/>
</dbReference>
<dbReference type="InterPro" id="IPR050396">
    <property type="entry name" value="Glycosyltr_51/Transpeptidase"/>
</dbReference>
<dbReference type="Pfam" id="PF00912">
    <property type="entry name" value="Transgly"/>
    <property type="match status" value="1"/>
</dbReference>
<evidence type="ECO:0000259" key="12">
    <source>
        <dbReference type="Pfam" id="PF00905"/>
    </source>
</evidence>
<evidence type="ECO:0000256" key="4">
    <source>
        <dbReference type="ARBA" id="ARBA00022645"/>
    </source>
</evidence>
<keyword evidence="5" id="KW-0645">Protease</keyword>
<dbReference type="GO" id="GO:0006508">
    <property type="term" value="P:proteolysis"/>
    <property type="evidence" value="ECO:0007669"/>
    <property type="project" value="UniProtKB-KW"/>
</dbReference>
<comment type="pathway">
    <text evidence="1">Cell wall biogenesis; peptidoglycan biosynthesis.</text>
</comment>
<dbReference type="EC" id="2.4.99.28" evidence="10"/>
<keyword evidence="4" id="KW-0121">Carboxypeptidase</keyword>
<reference evidence="16" key="1">
    <citation type="submission" date="2017-01" db="EMBL/GenBank/DDBJ databases">
        <authorList>
            <person name="Varghese N."/>
            <person name="Submissions S."/>
        </authorList>
    </citation>
    <scope>NUCLEOTIDE SEQUENCE [LARGE SCALE GENOMIC DNA]</scope>
    <source>
        <strain evidence="16">DSM 24913</strain>
    </source>
</reference>
<dbReference type="PANTHER" id="PTHR32282">
    <property type="entry name" value="BINDING PROTEIN TRANSPEPTIDASE, PUTATIVE-RELATED"/>
    <property type="match status" value="1"/>
</dbReference>
<evidence type="ECO:0000256" key="11">
    <source>
        <dbReference type="ARBA" id="ARBA00049902"/>
    </source>
</evidence>
<gene>
    <name evidence="15" type="ORF">SAMN05421686_10651</name>
</gene>
<evidence type="ECO:0000256" key="5">
    <source>
        <dbReference type="ARBA" id="ARBA00022670"/>
    </source>
</evidence>
<dbReference type="InterPro" id="IPR011815">
    <property type="entry name" value="PBP_1c"/>
</dbReference>
<dbReference type="GO" id="GO:0008658">
    <property type="term" value="F:penicillin binding"/>
    <property type="evidence" value="ECO:0007669"/>
    <property type="project" value="InterPro"/>
</dbReference>
<evidence type="ECO:0000259" key="14">
    <source>
        <dbReference type="Pfam" id="PF06832"/>
    </source>
</evidence>
<evidence type="ECO:0000313" key="15">
    <source>
        <dbReference type="EMBL" id="SIS90954.1"/>
    </source>
</evidence>
<feature type="domain" description="Penicillin-binding protein transpeptidase" evidence="12">
    <location>
        <begin position="323"/>
        <end position="568"/>
    </location>
</feature>
<dbReference type="InterPro" id="IPR012338">
    <property type="entry name" value="Beta-lactam/transpept-like"/>
</dbReference>
<dbReference type="InterPro" id="IPR009647">
    <property type="entry name" value="PBP_C"/>
</dbReference>
<dbReference type="GO" id="GO:0009252">
    <property type="term" value="P:peptidoglycan biosynthetic process"/>
    <property type="evidence" value="ECO:0007669"/>
    <property type="project" value="UniProtKB-UniPathway"/>
</dbReference>
<evidence type="ECO:0000259" key="13">
    <source>
        <dbReference type="Pfam" id="PF00912"/>
    </source>
</evidence>
<evidence type="ECO:0000256" key="8">
    <source>
        <dbReference type="ARBA" id="ARBA00022801"/>
    </source>
</evidence>
<evidence type="ECO:0000256" key="6">
    <source>
        <dbReference type="ARBA" id="ARBA00022676"/>
    </source>
</evidence>
<feature type="domain" description="Penicillin-binding C-terminal" evidence="14">
    <location>
        <begin position="726"/>
        <end position="806"/>
    </location>
</feature>
<dbReference type="NCBIfam" id="TIGR02073">
    <property type="entry name" value="PBP_1c"/>
    <property type="match status" value="1"/>
</dbReference>
<evidence type="ECO:0000256" key="2">
    <source>
        <dbReference type="ARBA" id="ARBA00007090"/>
    </source>
</evidence>
<name>A0A1N7MXS1_9GAMM</name>
<dbReference type="EMBL" id="FTOH01000006">
    <property type="protein sequence ID" value="SIS90954.1"/>
    <property type="molecule type" value="Genomic_DNA"/>
</dbReference>
<dbReference type="InterPro" id="IPR036950">
    <property type="entry name" value="PBP_transglycosylase"/>
</dbReference>
<dbReference type="Proteomes" id="UP000185639">
    <property type="component" value="Unassembled WGS sequence"/>
</dbReference>
<keyword evidence="8" id="KW-0378">Hydrolase</keyword>
<dbReference type="Gene3D" id="1.10.3810.10">
    <property type="entry name" value="Biosynthetic peptidoglycan transglycosylase-like"/>
    <property type="match status" value="1"/>
</dbReference>
<dbReference type="SUPFAM" id="SSF53955">
    <property type="entry name" value="Lysozyme-like"/>
    <property type="match status" value="1"/>
</dbReference>
<comment type="similarity">
    <text evidence="3">In the N-terminal section; belongs to the glycosyltransferase 51 family.</text>
</comment>
<dbReference type="InterPro" id="IPR023346">
    <property type="entry name" value="Lysozyme-like_dom_sf"/>
</dbReference>
<sequence length="812" mass="89560">MAAPLRSWSFSRARMLKRAKNALYLSARKRVSLFLAVFIGVPLLLDLLFPIPDPATSGEGFTQVVTDRNNQILRAFPDKNGVWRYPTSPDKVSPDYLNTLLSYEDRWFYYHPGINPISLVRAAIQNAQCDCIVSGGSTITMQVARRLSPHDRSIGGKFKQMLRALQLEWHYSKEEILTLYLNYAPMGGVIEGVAAASQMYLGKSADQLSLAESALLAVLPQAPSRLRPDRHPQRARAARDKVLQRLFLQGQITQEQLHYAQLENIIALPLSTPQLAPLLSRQLVDNYPNDAVIKTTLDGELQHELQALLAEEIQRFPEHQSAAILLVDNHERSVKAYLGSADFTDNSRFAHVDMIQATRSPGSTLKPFIYGLAMDQGLIHSASLLRDVPRHLRSYQPENFAHSFSGPVDATTALRQSLNLPAVQVLEALGPASFSASLENAGTPYVVPGDGKPSLALALGGGGFSAWKLATLYSGLANGGEVQPLVLVEPETKDGEVNREAKRHDKRWLMSPEASWVTLNMLRQPRPNRIRSAAVMSSQPQMAWKTGTSYGYRDAWAVGVTPQYTMVVWFGRPDGTPSPGQYGAVTALPLLFRLQQRLAPSPDWPSQPADVTTKTICWPTGKLASETPAGHCHRAHTATLIRDQIPPTLRDMDADGTAPGILTIRLDSNGQMLGMDCTDLNGETGYETRTLAVWPGNLEPWIAPHMRRSEQLPESRPGCEPPTLVTEPLRIIGIEEGQTLMPASFKKTQELLLNTLGGFGKKALYVNGAYHSEADNSGLFRVEIARTGAQEIVIVDEQGALARVNFEFRLRP</sequence>
<keyword evidence="9" id="KW-0511">Multifunctional enzyme</keyword>
<dbReference type="InterPro" id="IPR001460">
    <property type="entry name" value="PCN-bd_Tpept"/>
</dbReference>
<comment type="similarity">
    <text evidence="2">In the C-terminal section; belongs to the transpeptidase family.</text>
</comment>
<keyword evidence="16" id="KW-1185">Reference proteome</keyword>
<evidence type="ECO:0000256" key="7">
    <source>
        <dbReference type="ARBA" id="ARBA00022679"/>
    </source>
</evidence>
<protein>
    <recommendedName>
        <fullName evidence="10">peptidoglycan glycosyltransferase</fullName>
        <ecNumber evidence="10">2.4.99.28</ecNumber>
    </recommendedName>
</protein>
<dbReference type="GO" id="GO:0008955">
    <property type="term" value="F:peptidoglycan glycosyltransferase activity"/>
    <property type="evidence" value="ECO:0007669"/>
    <property type="project" value="UniProtKB-EC"/>
</dbReference>
<comment type="catalytic activity">
    <reaction evidence="11">
        <text>[GlcNAc-(1-&gt;4)-Mur2Ac(oyl-L-Ala-gamma-D-Glu-L-Lys-D-Ala-D-Ala)](n)-di-trans,octa-cis-undecaprenyl diphosphate + beta-D-GlcNAc-(1-&gt;4)-Mur2Ac(oyl-L-Ala-gamma-D-Glu-L-Lys-D-Ala-D-Ala)-di-trans,octa-cis-undecaprenyl diphosphate = [GlcNAc-(1-&gt;4)-Mur2Ac(oyl-L-Ala-gamma-D-Glu-L-Lys-D-Ala-D-Ala)](n+1)-di-trans,octa-cis-undecaprenyl diphosphate + di-trans,octa-cis-undecaprenyl diphosphate + H(+)</text>
        <dbReference type="Rhea" id="RHEA:23708"/>
        <dbReference type="Rhea" id="RHEA-COMP:9602"/>
        <dbReference type="Rhea" id="RHEA-COMP:9603"/>
        <dbReference type="ChEBI" id="CHEBI:15378"/>
        <dbReference type="ChEBI" id="CHEBI:58405"/>
        <dbReference type="ChEBI" id="CHEBI:60033"/>
        <dbReference type="ChEBI" id="CHEBI:78435"/>
        <dbReference type="EC" id="2.4.99.28"/>
    </reaction>
</comment>